<evidence type="ECO:0000313" key="3">
    <source>
        <dbReference type="EMBL" id="PRH89111.1"/>
    </source>
</evidence>
<dbReference type="SUPFAM" id="SSF51735">
    <property type="entry name" value="NAD(P)-binding Rossmann-fold domains"/>
    <property type="match status" value="1"/>
</dbReference>
<dbReference type="Proteomes" id="UP000237682">
    <property type="component" value="Unassembled WGS sequence"/>
</dbReference>
<dbReference type="OrthoDB" id="9787435at2"/>
<dbReference type="SUPFAM" id="SSF50129">
    <property type="entry name" value="GroES-like"/>
    <property type="match status" value="1"/>
</dbReference>
<evidence type="ECO:0000313" key="4">
    <source>
        <dbReference type="Proteomes" id="UP000237682"/>
    </source>
</evidence>
<dbReference type="Pfam" id="PF08240">
    <property type="entry name" value="ADH_N"/>
    <property type="match status" value="1"/>
</dbReference>
<dbReference type="InterPro" id="IPR050129">
    <property type="entry name" value="Zn_alcohol_dh"/>
</dbReference>
<dbReference type="InterPro" id="IPR036291">
    <property type="entry name" value="NAD(P)-bd_dom_sf"/>
</dbReference>
<dbReference type="GO" id="GO:0016491">
    <property type="term" value="F:oxidoreductase activity"/>
    <property type="evidence" value="ECO:0007669"/>
    <property type="project" value="UniProtKB-KW"/>
</dbReference>
<sequence>MRRTAFSQNAVPSGLSALNRSWPFAGGGIRDIGVGGRYVEERQEPAGPDEVVARIDAVCICSSDIKIIRMGKAHPLFAERNLADSPAVLGHEMALTIVDAGANWRDRFRPGDRLGLQPAIMVEGKRRTVGMDLPGAFADHIRLDARVLAGEGPYVFPVPADVSAATIAMLEPYACVEAAYRPNCRTSLKPGGRLLVVETRPGTRFDLPAPAGEVVLVGAGEAARAWVEGAATVASHASLEAFTASEAWQASYDDIILAGPLDAGATAQVAGRLAKGGLMVLVGAELARENVILDAARIHYHELSFLGAPGPSLSEAFLPARTRFEVRAGGTTLVLGAGGAMGRIHTHRALELKDGPATIIATSRKGARLKALEDDFAPLARQHGKTLVVIDDGEVEACVGRLAPEGCDDVVVVAPEVAVIERGARLMRPDGMLVLFAGMPFGQSCALPLGLVSSGNARITGSTGCTVADQLAVLDRVVEGSLELSGNLEAVAGLGALPDALEAVNAGKVSGKIAIYPALLDLPVTPVRDLRQDGQPVRWSLEDERRLLRGAASYASQE</sequence>
<dbReference type="InterPro" id="IPR011032">
    <property type="entry name" value="GroES-like_sf"/>
</dbReference>
<keyword evidence="1" id="KW-0560">Oxidoreductase</keyword>
<dbReference type="PANTHER" id="PTHR43401:SF2">
    <property type="entry name" value="L-THREONINE 3-DEHYDROGENASE"/>
    <property type="match status" value="1"/>
</dbReference>
<dbReference type="Gene3D" id="3.40.50.720">
    <property type="entry name" value="NAD(P)-binding Rossmann-like Domain"/>
    <property type="match status" value="1"/>
</dbReference>
<dbReference type="RefSeq" id="WP_105860077.1">
    <property type="nucleotide sequence ID" value="NZ_PUEJ01000001.1"/>
</dbReference>
<evidence type="ECO:0000259" key="2">
    <source>
        <dbReference type="Pfam" id="PF08240"/>
    </source>
</evidence>
<accession>A0A2S9QIC2</accession>
<gene>
    <name evidence="3" type="ORF">C5L14_00510</name>
</gene>
<feature type="domain" description="Alcohol dehydrogenase-like N-terminal" evidence="2">
    <location>
        <begin position="47"/>
        <end position="147"/>
    </location>
</feature>
<proteinExistence type="predicted"/>
<protein>
    <recommendedName>
        <fullName evidence="2">Alcohol dehydrogenase-like N-terminal domain-containing protein</fullName>
    </recommendedName>
</protein>
<keyword evidence="4" id="KW-1185">Reference proteome</keyword>
<organism evidence="3 4">
    <name type="scientific">Labrys okinawensis</name>
    <dbReference type="NCBI Taxonomy" id="346911"/>
    <lineage>
        <taxon>Bacteria</taxon>
        <taxon>Pseudomonadati</taxon>
        <taxon>Pseudomonadota</taxon>
        <taxon>Alphaproteobacteria</taxon>
        <taxon>Hyphomicrobiales</taxon>
        <taxon>Xanthobacteraceae</taxon>
        <taxon>Labrys</taxon>
    </lineage>
</organism>
<dbReference type="PANTHER" id="PTHR43401">
    <property type="entry name" value="L-THREONINE 3-DEHYDROGENASE"/>
    <property type="match status" value="1"/>
</dbReference>
<dbReference type="AlphaFoldDB" id="A0A2S9QIC2"/>
<reference evidence="3 4" key="1">
    <citation type="submission" date="2018-02" db="EMBL/GenBank/DDBJ databases">
        <title>Whole genome sequencing of endophytic bacterium.</title>
        <authorList>
            <person name="Eedara R."/>
            <person name="Podile A.R."/>
        </authorList>
    </citation>
    <scope>NUCLEOTIDE SEQUENCE [LARGE SCALE GENOMIC DNA]</scope>
    <source>
        <strain evidence="3 4">RP1T</strain>
    </source>
</reference>
<dbReference type="EMBL" id="PUEJ01000001">
    <property type="protein sequence ID" value="PRH89111.1"/>
    <property type="molecule type" value="Genomic_DNA"/>
</dbReference>
<dbReference type="InterPro" id="IPR013154">
    <property type="entry name" value="ADH-like_N"/>
</dbReference>
<dbReference type="Gene3D" id="3.90.180.10">
    <property type="entry name" value="Medium-chain alcohol dehydrogenases, catalytic domain"/>
    <property type="match status" value="2"/>
</dbReference>
<evidence type="ECO:0000256" key="1">
    <source>
        <dbReference type="ARBA" id="ARBA00023002"/>
    </source>
</evidence>
<name>A0A2S9QIC2_9HYPH</name>
<comment type="caution">
    <text evidence="3">The sequence shown here is derived from an EMBL/GenBank/DDBJ whole genome shotgun (WGS) entry which is preliminary data.</text>
</comment>